<dbReference type="AlphaFoldDB" id="A0A5E4MU74"/>
<evidence type="ECO:0000256" key="1">
    <source>
        <dbReference type="SAM" id="MobiDB-lite"/>
    </source>
</evidence>
<accession>A0A5E4MU74</accession>
<dbReference type="Proteomes" id="UP000325440">
    <property type="component" value="Unassembled WGS sequence"/>
</dbReference>
<dbReference type="EMBL" id="CABPRJ010001044">
    <property type="protein sequence ID" value="VVC35067.1"/>
    <property type="molecule type" value="Genomic_DNA"/>
</dbReference>
<dbReference type="OrthoDB" id="6612090at2759"/>
<gene>
    <name evidence="2" type="ORF">CINCED_3A015753</name>
</gene>
<evidence type="ECO:0000313" key="3">
    <source>
        <dbReference type="Proteomes" id="UP000325440"/>
    </source>
</evidence>
<organism evidence="2 3">
    <name type="scientific">Cinara cedri</name>
    <dbReference type="NCBI Taxonomy" id="506608"/>
    <lineage>
        <taxon>Eukaryota</taxon>
        <taxon>Metazoa</taxon>
        <taxon>Ecdysozoa</taxon>
        <taxon>Arthropoda</taxon>
        <taxon>Hexapoda</taxon>
        <taxon>Insecta</taxon>
        <taxon>Pterygota</taxon>
        <taxon>Neoptera</taxon>
        <taxon>Paraneoptera</taxon>
        <taxon>Hemiptera</taxon>
        <taxon>Sternorrhyncha</taxon>
        <taxon>Aphidomorpha</taxon>
        <taxon>Aphidoidea</taxon>
        <taxon>Aphididae</taxon>
        <taxon>Lachninae</taxon>
        <taxon>Cinara</taxon>
    </lineage>
</organism>
<proteinExistence type="predicted"/>
<feature type="region of interest" description="Disordered" evidence="1">
    <location>
        <begin position="1"/>
        <end position="22"/>
    </location>
</feature>
<keyword evidence="3" id="KW-1185">Reference proteome</keyword>
<sequence length="59" mass="6444">MSLRASGQTEAAKLLKELTTSTPTRGSRYRKVFKESKAPKKLSGEDALAIIVDAKLSHQ</sequence>
<evidence type="ECO:0000313" key="2">
    <source>
        <dbReference type="EMBL" id="VVC35067.1"/>
    </source>
</evidence>
<reference evidence="2 3" key="1">
    <citation type="submission" date="2019-08" db="EMBL/GenBank/DDBJ databases">
        <authorList>
            <person name="Alioto T."/>
            <person name="Alioto T."/>
            <person name="Gomez Garrido J."/>
        </authorList>
    </citation>
    <scope>NUCLEOTIDE SEQUENCE [LARGE SCALE GENOMIC DNA]</scope>
</reference>
<name>A0A5E4MU74_9HEMI</name>
<protein>
    <submittedName>
        <fullName evidence="2">Uncharacterized protein</fullName>
    </submittedName>
</protein>